<evidence type="ECO:0000313" key="10">
    <source>
        <dbReference type="Proteomes" id="UP000762676"/>
    </source>
</evidence>
<feature type="non-terminal residue" evidence="9">
    <location>
        <position position="1"/>
    </location>
</feature>
<evidence type="ECO:0000256" key="4">
    <source>
        <dbReference type="ARBA" id="ARBA00022679"/>
    </source>
</evidence>
<dbReference type="SUPFAM" id="SSF56112">
    <property type="entry name" value="Protein kinase-like (PK-like)"/>
    <property type="match status" value="1"/>
</dbReference>
<dbReference type="GO" id="GO:0004674">
    <property type="term" value="F:protein serine/threonine kinase activity"/>
    <property type="evidence" value="ECO:0007669"/>
    <property type="project" value="UniProtKB-KW"/>
</dbReference>
<evidence type="ECO:0000259" key="8">
    <source>
        <dbReference type="PROSITE" id="PS50011"/>
    </source>
</evidence>
<evidence type="ECO:0000256" key="6">
    <source>
        <dbReference type="ARBA" id="ARBA00022777"/>
    </source>
</evidence>
<dbReference type="Proteomes" id="UP000762676">
    <property type="component" value="Unassembled WGS sequence"/>
</dbReference>
<name>A0AAV4FD66_9GAST</name>
<accession>A0AAV4FD66</accession>
<dbReference type="Pfam" id="PF00069">
    <property type="entry name" value="Pkinase"/>
    <property type="match status" value="1"/>
</dbReference>
<reference evidence="9 10" key="1">
    <citation type="journal article" date="2021" name="Elife">
        <title>Chloroplast acquisition without the gene transfer in kleptoplastic sea slugs, Plakobranchus ocellatus.</title>
        <authorList>
            <person name="Maeda T."/>
            <person name="Takahashi S."/>
            <person name="Yoshida T."/>
            <person name="Shimamura S."/>
            <person name="Takaki Y."/>
            <person name="Nagai Y."/>
            <person name="Toyoda A."/>
            <person name="Suzuki Y."/>
            <person name="Arimoto A."/>
            <person name="Ishii H."/>
            <person name="Satoh N."/>
            <person name="Nishiyama T."/>
            <person name="Hasebe M."/>
            <person name="Maruyama T."/>
            <person name="Minagawa J."/>
            <person name="Obokata J."/>
            <person name="Shigenobu S."/>
        </authorList>
    </citation>
    <scope>NUCLEOTIDE SEQUENCE [LARGE SCALE GENOMIC DNA]</scope>
</reference>
<dbReference type="PANTHER" id="PTHR22969">
    <property type="entry name" value="IKB KINASE"/>
    <property type="match status" value="1"/>
</dbReference>
<organism evidence="9 10">
    <name type="scientific">Elysia marginata</name>
    <dbReference type="NCBI Taxonomy" id="1093978"/>
    <lineage>
        <taxon>Eukaryota</taxon>
        <taxon>Metazoa</taxon>
        <taxon>Spiralia</taxon>
        <taxon>Lophotrochozoa</taxon>
        <taxon>Mollusca</taxon>
        <taxon>Gastropoda</taxon>
        <taxon>Heterobranchia</taxon>
        <taxon>Euthyneura</taxon>
        <taxon>Panpulmonata</taxon>
        <taxon>Sacoglossa</taxon>
        <taxon>Placobranchoidea</taxon>
        <taxon>Plakobranchidae</taxon>
        <taxon>Elysia</taxon>
    </lineage>
</organism>
<keyword evidence="6 9" id="KW-0418">Kinase</keyword>
<dbReference type="PANTHER" id="PTHR22969:SF15">
    <property type="entry name" value="FI05319P"/>
    <property type="match status" value="1"/>
</dbReference>
<evidence type="ECO:0000256" key="5">
    <source>
        <dbReference type="ARBA" id="ARBA00022741"/>
    </source>
</evidence>
<dbReference type="AlphaFoldDB" id="A0AAV4FD66"/>
<sequence length="73" mass="8229">AGIQYLRQENVIHRDIKPGNIMRYVTEEGLSIYKLTDFGAARNLDDSESFESLCGTEEYLVSLSSSLVLTSQR</sequence>
<dbReference type="Gene3D" id="1.10.510.10">
    <property type="entry name" value="Transferase(Phosphotransferase) domain 1"/>
    <property type="match status" value="1"/>
</dbReference>
<gene>
    <name evidence="9" type="ORF">ElyMa_003805400</name>
</gene>
<feature type="domain" description="Protein kinase" evidence="8">
    <location>
        <begin position="1"/>
        <end position="73"/>
    </location>
</feature>
<dbReference type="GO" id="GO:0005524">
    <property type="term" value="F:ATP binding"/>
    <property type="evidence" value="ECO:0007669"/>
    <property type="project" value="UniProtKB-KW"/>
</dbReference>
<keyword evidence="2" id="KW-0963">Cytoplasm</keyword>
<dbReference type="InterPro" id="IPR011009">
    <property type="entry name" value="Kinase-like_dom_sf"/>
</dbReference>
<proteinExistence type="predicted"/>
<evidence type="ECO:0000256" key="1">
    <source>
        <dbReference type="ARBA" id="ARBA00004496"/>
    </source>
</evidence>
<evidence type="ECO:0000256" key="7">
    <source>
        <dbReference type="ARBA" id="ARBA00022840"/>
    </source>
</evidence>
<comment type="caution">
    <text evidence="9">The sequence shown here is derived from an EMBL/GenBank/DDBJ whole genome shotgun (WGS) entry which is preliminary data.</text>
</comment>
<comment type="subcellular location">
    <subcellularLocation>
        <location evidence="1">Cytoplasm</location>
    </subcellularLocation>
</comment>
<keyword evidence="4" id="KW-0808">Transferase</keyword>
<evidence type="ECO:0000256" key="3">
    <source>
        <dbReference type="ARBA" id="ARBA00022527"/>
    </source>
</evidence>
<protein>
    <submittedName>
        <fullName evidence="9">Serine/threonine-protein kinase TBK1</fullName>
    </submittedName>
</protein>
<evidence type="ECO:0000256" key="2">
    <source>
        <dbReference type="ARBA" id="ARBA00022490"/>
    </source>
</evidence>
<keyword evidence="10" id="KW-1185">Reference proteome</keyword>
<keyword evidence="7" id="KW-0067">ATP-binding</keyword>
<dbReference type="InterPro" id="IPR000719">
    <property type="entry name" value="Prot_kinase_dom"/>
</dbReference>
<dbReference type="EMBL" id="BMAT01007784">
    <property type="protein sequence ID" value="GFR71207.1"/>
    <property type="molecule type" value="Genomic_DNA"/>
</dbReference>
<keyword evidence="5" id="KW-0547">Nucleotide-binding</keyword>
<dbReference type="PROSITE" id="PS50011">
    <property type="entry name" value="PROTEIN_KINASE_DOM"/>
    <property type="match status" value="1"/>
</dbReference>
<evidence type="ECO:0000313" key="9">
    <source>
        <dbReference type="EMBL" id="GFR71207.1"/>
    </source>
</evidence>
<dbReference type="InterPro" id="IPR051180">
    <property type="entry name" value="IKK"/>
</dbReference>
<keyword evidence="3" id="KW-0723">Serine/threonine-protein kinase</keyword>
<dbReference type="GO" id="GO:0005737">
    <property type="term" value="C:cytoplasm"/>
    <property type="evidence" value="ECO:0007669"/>
    <property type="project" value="UniProtKB-SubCell"/>
</dbReference>